<gene>
    <name evidence="3" type="ORF">AB6713_05650</name>
</gene>
<dbReference type="Pfam" id="PF00561">
    <property type="entry name" value="Abhydrolase_1"/>
    <property type="match status" value="1"/>
</dbReference>
<organism evidence="3 4">
    <name type="scientific">Luteimonas salinilitoris</name>
    <dbReference type="NCBI Taxonomy" id="3237697"/>
    <lineage>
        <taxon>Bacteria</taxon>
        <taxon>Pseudomonadati</taxon>
        <taxon>Pseudomonadota</taxon>
        <taxon>Gammaproteobacteria</taxon>
        <taxon>Lysobacterales</taxon>
        <taxon>Lysobacteraceae</taxon>
        <taxon>Luteimonas</taxon>
    </lineage>
</organism>
<dbReference type="InterPro" id="IPR029058">
    <property type="entry name" value="AB_hydrolase_fold"/>
</dbReference>
<evidence type="ECO:0000256" key="1">
    <source>
        <dbReference type="SAM" id="SignalP"/>
    </source>
</evidence>
<dbReference type="EMBL" id="JBFWIC010000005">
    <property type="protein sequence ID" value="MEZ0474100.1"/>
    <property type="molecule type" value="Genomic_DNA"/>
</dbReference>
<sequence length="503" mass="54430">MTSRPSFMLLLAAALLLAACGGEQRVGPRTDAQGVLHYGGLAFAPCALSATVGQTVEAQCATLQVPENHDAPQGRTIELAVALVPAKGQAVEDPVYMIAGGPGQSAIESYPQLHAAFEDVRRTRHVVLVDARGTGGSHPLACRDEDGGKAIYDPDDESPEAMRAFAERCRDALSKIADLRHYTTGDHVRDLDLVRETLGVERINLVGISYGTRVAQQYAAAYPQHTRSLVLDSVVPNTLVLGQEHARNLEDALQAQFAACRDDDACLRNLGDPADRLVAVRERLSAGGIAPVRYRDPVSGEWREETPRYGHLAGLLRMYSYQPQIAATLPLLLHETAQERYESLLAQSRLLTANVSDAIYHGMQLSVLCSEDADELRADDADRDTVLGAALVELSDAQCAVWPRGRRAENFREPLQGELPVLAISGELDPVTPPRYGDEAIAHLPNARHLVLPGQGHNVIGIGCMPKLFAQFVENADAAALDADCLQRLQPQPPFAGTYGWEP</sequence>
<dbReference type="RefSeq" id="WP_370564095.1">
    <property type="nucleotide sequence ID" value="NZ_JBFWIB010000006.1"/>
</dbReference>
<dbReference type="GO" id="GO:0016787">
    <property type="term" value="F:hydrolase activity"/>
    <property type="evidence" value="ECO:0007669"/>
    <property type="project" value="UniProtKB-KW"/>
</dbReference>
<keyword evidence="4" id="KW-1185">Reference proteome</keyword>
<feature type="domain" description="AB hydrolase-1" evidence="2">
    <location>
        <begin position="94"/>
        <end position="459"/>
    </location>
</feature>
<keyword evidence="1" id="KW-0732">Signal</keyword>
<dbReference type="SUPFAM" id="SSF53474">
    <property type="entry name" value="alpha/beta-Hydrolases"/>
    <property type="match status" value="1"/>
</dbReference>
<proteinExistence type="predicted"/>
<feature type="chain" id="PRO_5046318860" evidence="1">
    <location>
        <begin position="19"/>
        <end position="503"/>
    </location>
</feature>
<dbReference type="PANTHER" id="PTHR43798:SF27">
    <property type="entry name" value="HYDROLASE ALPHA_BETA HYDROLASE FOLD FAMILY"/>
    <property type="match status" value="1"/>
</dbReference>
<feature type="signal peptide" evidence="1">
    <location>
        <begin position="1"/>
        <end position="18"/>
    </location>
</feature>
<evidence type="ECO:0000313" key="4">
    <source>
        <dbReference type="Proteomes" id="UP001566331"/>
    </source>
</evidence>
<dbReference type="Gene3D" id="3.40.50.1820">
    <property type="entry name" value="alpha/beta hydrolase"/>
    <property type="match status" value="1"/>
</dbReference>
<protein>
    <submittedName>
        <fullName evidence="3">Alpha/beta fold hydrolase</fullName>
    </submittedName>
</protein>
<dbReference type="InterPro" id="IPR000073">
    <property type="entry name" value="AB_hydrolase_1"/>
</dbReference>
<dbReference type="Proteomes" id="UP001566331">
    <property type="component" value="Unassembled WGS sequence"/>
</dbReference>
<evidence type="ECO:0000259" key="2">
    <source>
        <dbReference type="Pfam" id="PF00561"/>
    </source>
</evidence>
<comment type="caution">
    <text evidence="3">The sequence shown here is derived from an EMBL/GenBank/DDBJ whole genome shotgun (WGS) entry which is preliminary data.</text>
</comment>
<name>A0ABV4HMY8_9GAMM</name>
<reference evidence="3 4" key="1">
    <citation type="submission" date="2024-07" db="EMBL/GenBank/DDBJ databases">
        <title>Luteimonas salilacus sp. nov., isolated from the shore soil of Salt Lake in Tibet of China.</title>
        <authorList>
            <person name="Zhang X."/>
            <person name="Li A."/>
        </authorList>
    </citation>
    <scope>NUCLEOTIDE SEQUENCE [LARGE SCALE GENOMIC DNA]</scope>
    <source>
        <strain evidence="3 4">B3-2-R+30</strain>
    </source>
</reference>
<dbReference type="PANTHER" id="PTHR43798">
    <property type="entry name" value="MONOACYLGLYCEROL LIPASE"/>
    <property type="match status" value="1"/>
</dbReference>
<dbReference type="InterPro" id="IPR050266">
    <property type="entry name" value="AB_hydrolase_sf"/>
</dbReference>
<evidence type="ECO:0000313" key="3">
    <source>
        <dbReference type="EMBL" id="MEZ0474100.1"/>
    </source>
</evidence>
<accession>A0ABV4HMY8</accession>
<keyword evidence="3" id="KW-0378">Hydrolase</keyword>
<dbReference type="PROSITE" id="PS51257">
    <property type="entry name" value="PROKAR_LIPOPROTEIN"/>
    <property type="match status" value="1"/>
</dbReference>